<evidence type="ECO:0000313" key="7">
    <source>
        <dbReference type="EMBL" id="CAD7274007.1"/>
    </source>
</evidence>
<dbReference type="InterPro" id="IPR011990">
    <property type="entry name" value="TPR-like_helical_dom_sf"/>
</dbReference>
<accession>A0A7R9BG74</accession>
<dbReference type="InterPro" id="IPR019734">
    <property type="entry name" value="TPR_rpt"/>
</dbReference>
<protein>
    <recommendedName>
        <fullName evidence="9">Tetratricopeptide repeat protein 19</fullName>
    </recommendedName>
</protein>
<evidence type="ECO:0000256" key="3">
    <source>
        <dbReference type="ARBA" id="ARBA00022737"/>
    </source>
</evidence>
<comment type="similarity">
    <text evidence="2">Belongs to the TTC19 family.</text>
</comment>
<name>A0A7R9BG74_9CRUS</name>
<evidence type="ECO:0008006" key="9">
    <source>
        <dbReference type="Google" id="ProtNLM"/>
    </source>
</evidence>
<evidence type="ECO:0000256" key="5">
    <source>
        <dbReference type="ARBA" id="ARBA00022946"/>
    </source>
</evidence>
<dbReference type="GO" id="GO:0034551">
    <property type="term" value="P:mitochondrial respiratory chain complex III assembly"/>
    <property type="evidence" value="ECO:0007669"/>
    <property type="project" value="InterPro"/>
</dbReference>
<dbReference type="EMBL" id="CAJPEX010000195">
    <property type="protein sequence ID" value="CAG0914159.1"/>
    <property type="molecule type" value="Genomic_DNA"/>
</dbReference>
<sequence>MFARSRFLLLTRRWLPTLKLPVTSEITCHGPPALKTHDGDQFTNHAHGKDFLWSTAIVAFFGFFEKHDKDESELVKQIKLGVLAMQRDELDKAERLFHVALKTAQDLQEDDGITYVYDMLANVAFQKGDYKKSEKLFTEVLNRALHKKKLPEDHNAVIDISLKLAMCFQHQNDRKKAEIGYMYCLEKQEKKLEKRGMDVSNDTKLLWAKASNWYAHFLMEEESEEVNGNDDPQTLVVMNDLSAALHLLEKDEEAIELLRQAIAMGKKLSVPELATYYVNLGAIQLHQNLYHLAEQACRSGYNVAQKFQNSEAEKEALTCLENVRLLKESEGQDRKRA</sequence>
<keyword evidence="4" id="KW-0802">TPR repeat</keyword>
<proteinExistence type="inferred from homology"/>
<dbReference type="PANTHER" id="PTHR13143">
    <property type="entry name" value="TETRATRICOPEPTIDE REPEAT PROTEIN 19"/>
    <property type="match status" value="1"/>
</dbReference>
<dbReference type="Pfam" id="PF13374">
    <property type="entry name" value="TPR_10"/>
    <property type="match status" value="1"/>
</dbReference>
<keyword evidence="6" id="KW-0496">Mitochondrion</keyword>
<dbReference type="GO" id="GO:0005743">
    <property type="term" value="C:mitochondrial inner membrane"/>
    <property type="evidence" value="ECO:0007669"/>
    <property type="project" value="TreeGrafter"/>
</dbReference>
<reference evidence="7" key="1">
    <citation type="submission" date="2020-11" db="EMBL/GenBank/DDBJ databases">
        <authorList>
            <person name="Tran Van P."/>
        </authorList>
    </citation>
    <scope>NUCLEOTIDE SEQUENCE</scope>
</reference>
<evidence type="ECO:0000256" key="1">
    <source>
        <dbReference type="ARBA" id="ARBA00004173"/>
    </source>
</evidence>
<dbReference type="SMART" id="SM00028">
    <property type="entry name" value="TPR"/>
    <property type="match status" value="5"/>
</dbReference>
<dbReference type="Proteomes" id="UP000678499">
    <property type="component" value="Unassembled WGS sequence"/>
</dbReference>
<comment type="subcellular location">
    <subcellularLocation>
        <location evidence="1">Mitochondrion</location>
    </subcellularLocation>
</comment>
<evidence type="ECO:0000256" key="4">
    <source>
        <dbReference type="ARBA" id="ARBA00022803"/>
    </source>
</evidence>
<keyword evidence="3" id="KW-0677">Repeat</keyword>
<keyword evidence="5" id="KW-0809">Transit peptide</keyword>
<evidence type="ECO:0000256" key="6">
    <source>
        <dbReference type="ARBA" id="ARBA00023128"/>
    </source>
</evidence>
<evidence type="ECO:0000256" key="2">
    <source>
        <dbReference type="ARBA" id="ARBA00008219"/>
    </source>
</evidence>
<dbReference type="EMBL" id="OA882232">
    <property type="protein sequence ID" value="CAD7274007.1"/>
    <property type="molecule type" value="Genomic_DNA"/>
</dbReference>
<gene>
    <name evidence="7" type="ORF">NMOB1V02_LOCUS1865</name>
</gene>
<dbReference type="InterPro" id="IPR040395">
    <property type="entry name" value="TTC19"/>
</dbReference>
<evidence type="ECO:0000313" key="8">
    <source>
        <dbReference type="Proteomes" id="UP000678499"/>
    </source>
</evidence>
<keyword evidence="8" id="KW-1185">Reference proteome</keyword>
<dbReference type="PANTHER" id="PTHR13143:SF6">
    <property type="entry name" value="TETRATRICOPEPTIDE REPEAT PROTEIN 19, MITOCHONDRIAL"/>
    <property type="match status" value="1"/>
</dbReference>
<dbReference type="AlphaFoldDB" id="A0A7R9BG74"/>
<organism evidence="7">
    <name type="scientific">Notodromas monacha</name>
    <dbReference type="NCBI Taxonomy" id="399045"/>
    <lineage>
        <taxon>Eukaryota</taxon>
        <taxon>Metazoa</taxon>
        <taxon>Ecdysozoa</taxon>
        <taxon>Arthropoda</taxon>
        <taxon>Crustacea</taxon>
        <taxon>Oligostraca</taxon>
        <taxon>Ostracoda</taxon>
        <taxon>Podocopa</taxon>
        <taxon>Podocopida</taxon>
        <taxon>Cypridocopina</taxon>
        <taxon>Cypridoidea</taxon>
        <taxon>Cyprididae</taxon>
        <taxon>Notodromas</taxon>
    </lineage>
</organism>
<dbReference type="Gene3D" id="1.25.40.10">
    <property type="entry name" value="Tetratricopeptide repeat domain"/>
    <property type="match status" value="2"/>
</dbReference>
<dbReference type="OrthoDB" id="5579088at2759"/>
<dbReference type="SUPFAM" id="SSF48452">
    <property type="entry name" value="TPR-like"/>
    <property type="match status" value="1"/>
</dbReference>